<dbReference type="InterPro" id="IPR000651">
    <property type="entry name" value="Ras-like_Gua-exchang_fac_N"/>
</dbReference>
<dbReference type="EMBL" id="JANBQB010000209">
    <property type="protein sequence ID" value="KAJ1979633.1"/>
    <property type="molecule type" value="Genomic_DNA"/>
</dbReference>
<dbReference type="Gene3D" id="1.20.870.10">
    <property type="entry name" value="Son of sevenless (SoS) protein Chain: S domain 1"/>
    <property type="match status" value="1"/>
</dbReference>
<comment type="caution">
    <text evidence="6">The sequence shown here is derived from an EMBL/GenBank/DDBJ whole genome shotgun (WGS) entry which is preliminary data.</text>
</comment>
<dbReference type="InterPro" id="IPR023578">
    <property type="entry name" value="Ras_GEF_dom_sf"/>
</dbReference>
<feature type="region of interest" description="Disordered" evidence="3">
    <location>
        <begin position="739"/>
        <end position="842"/>
    </location>
</feature>
<dbReference type="PANTHER" id="PTHR23113:SF99">
    <property type="entry name" value="RASGEF DOMAIN-CONTAINING PROTEIN"/>
    <property type="match status" value="1"/>
</dbReference>
<dbReference type="SUPFAM" id="SSF48366">
    <property type="entry name" value="Ras GEF"/>
    <property type="match status" value="2"/>
</dbReference>
<sequence>MPHFLKYSTPSVQASPALGYRQTPKAHQKPNDPHATNQEFAHPRPRAPLNAVGQPHIHESGADAGSASHSPHAALSSRSQVRFPGIPGKRPSLTSLGAKIALSQPIDYTTGDLSENSLPSSHLTGSEPSAGPQRKAKFGFASFGLFRKKKRQLPKLEVAGPGAVVSLDVDLASYHRPTEKGSIDPDQPTDEGYAEEPMVSMNALSHAPDEASLAPSQPFLTAGRPAASFLSLSLNEPKLTSDALTEHTADLDSPKACGPENIFAAPSHSFATTSYSSPNCPSPSPRPVILPLAKHSVGADTPSSLAASPHHGSLTYRRPSHRSVASTSVSIRSSGSTFDPYRTNRSSMISRYRREAEEACLGFEPRSVAATTQAQAAAKPGKVHKLGWFAVDYRHGLDIVSRLERPLLDALQVRLVHVPESVVWSHSHTFDGSSHMYSLQTAPPIDTILDHLTQVQSVPTPSSTTTTSAAVLLDSLPPRSSSTDLHSPLAGCLMLDSHLPAFYSRKNSQQPAVWWPGNLEDEELEEFRESSIKHNRLRRVVKAASLRALVFRLASSHETDIEFMNDFLRGYRFLAHPVDVLRLLVVRYLHCTYSRPENYIMEWSTRTSSHATSSSGLSSPVIPSSPAMAPSPGGLMPAALGRPAPTAEHQRSIIQIRVLNAIKRWLDLYVDDFKKFADLFQLLILFLHHIKADGKRRNFVDTMIPKIRERITVTPALMGAYTEIVVQLLGPMTVPNPDLASSPSSVSLVSTAPSTSGSGSAYSSSQTQHSFSVDRPSTDAPKNTSDNMLSHAPSDRARPATGMKKLLFGNKGKKKTDDNIGKGKRDRRPRKGSNSRGYNTRSDTPILSITDVDAKDLFHQLTLIEHEMFCQIPIDEFCYHGKCKDSTERQALAPNLNDFIRWFNKMSIWVAKKILTTVVLHDRVKLVQMLIHIAHQCLIWNNYNTCFEIVSGLTRSSVKRLHRTWAQVSAKSKLMLEQLSSIMSQRPNYKTYRACLRSVWNTNGIGMEFTHGSDDDQYVADRDPRAAARALAKETKEHDNIMDFQVETSGVLQMGHNVALLPFIGVHLTDLLYSDEGNLSYVDPNQVRESYMPATYLATTLLSRSSISRTASLQSSAASTSRRDSKISDPLMTPTSICTMESKVGRRAPLSSLRSSQHGVSSTFLGMMASRPTGKGNHRRPSVPGEPWLGSSTTGFSAIPESPLVATPTTGYDPQWPRSSQDAGPIASPGSELTVAHIGHFSHLPMINCSKLRLMSAMLQKIRSAQENRYPFTKNSRIQRWIRSEISHIFQSQLLPANPITYYSVQNQFAGGQKGLSSEWHDLALAQSSLDRNPNPPPPVPSQKPLPADYTTLPTPTASFEPAGLAISMSFDSNRGSGTGLRPPQPAKLKPDVSLQAMVSPVTSPSAPTSSFTIPCTNAPSARPWVSSTQPSETMALTPPLVSAPAQDAPGGRQRAIPPPQAPASSADFVHVGDDPEDWEGWLHKMSRLLEPPPSQKVAGTIFV</sequence>
<evidence type="ECO:0000313" key="7">
    <source>
        <dbReference type="Proteomes" id="UP001151582"/>
    </source>
</evidence>
<evidence type="ECO:0000259" key="4">
    <source>
        <dbReference type="PROSITE" id="PS50009"/>
    </source>
</evidence>
<evidence type="ECO:0000259" key="5">
    <source>
        <dbReference type="PROSITE" id="PS50212"/>
    </source>
</evidence>
<dbReference type="InterPro" id="IPR008937">
    <property type="entry name" value="Ras-like_GEF"/>
</dbReference>
<feature type="compositionally biased region" description="Basic residues" evidence="3">
    <location>
        <begin position="824"/>
        <end position="833"/>
    </location>
</feature>
<feature type="region of interest" description="Disordered" evidence="3">
    <location>
        <begin position="1446"/>
        <end position="1468"/>
    </location>
</feature>
<name>A0A9W8B883_9FUNG</name>
<dbReference type="InterPro" id="IPR001895">
    <property type="entry name" value="RASGEF_cat_dom"/>
</dbReference>
<dbReference type="SMART" id="SM00147">
    <property type="entry name" value="RasGEF"/>
    <property type="match status" value="1"/>
</dbReference>
<dbReference type="CDD" id="cd06224">
    <property type="entry name" value="REM"/>
    <property type="match status" value="1"/>
</dbReference>
<dbReference type="PROSITE" id="PS50009">
    <property type="entry name" value="RASGEF_CAT"/>
    <property type="match status" value="1"/>
</dbReference>
<keyword evidence="7" id="KW-1185">Reference proteome</keyword>
<feature type="region of interest" description="Disordered" evidence="3">
    <location>
        <begin position="1112"/>
        <end position="1133"/>
    </location>
</feature>
<feature type="compositionally biased region" description="Low complexity" evidence="3">
    <location>
        <begin position="62"/>
        <end position="79"/>
    </location>
</feature>
<evidence type="ECO:0000256" key="1">
    <source>
        <dbReference type="ARBA" id="ARBA00022658"/>
    </source>
</evidence>
<evidence type="ECO:0000256" key="3">
    <source>
        <dbReference type="SAM" id="MobiDB-lite"/>
    </source>
</evidence>
<feature type="compositionally biased region" description="Polar residues" evidence="3">
    <location>
        <begin position="111"/>
        <end position="127"/>
    </location>
</feature>
<evidence type="ECO:0000313" key="6">
    <source>
        <dbReference type="EMBL" id="KAJ1979633.1"/>
    </source>
</evidence>
<dbReference type="Gene3D" id="1.10.840.10">
    <property type="entry name" value="Ras guanine-nucleotide exchange factors catalytic domain"/>
    <property type="match status" value="1"/>
</dbReference>
<dbReference type="PROSITE" id="PS50212">
    <property type="entry name" value="RASGEF_NTER"/>
    <property type="match status" value="1"/>
</dbReference>
<dbReference type="Pfam" id="PF00617">
    <property type="entry name" value="RasGEF"/>
    <property type="match status" value="1"/>
</dbReference>
<evidence type="ECO:0008006" key="8">
    <source>
        <dbReference type="Google" id="ProtNLM"/>
    </source>
</evidence>
<feature type="compositionally biased region" description="Pro residues" evidence="3">
    <location>
        <begin position="1334"/>
        <end position="1344"/>
    </location>
</feature>
<feature type="region of interest" description="Disordered" evidence="3">
    <location>
        <begin position="1328"/>
        <end position="1389"/>
    </location>
</feature>
<organism evidence="6 7">
    <name type="scientific">Dimargaris verticillata</name>
    <dbReference type="NCBI Taxonomy" id="2761393"/>
    <lineage>
        <taxon>Eukaryota</taxon>
        <taxon>Fungi</taxon>
        <taxon>Fungi incertae sedis</taxon>
        <taxon>Zoopagomycota</taxon>
        <taxon>Kickxellomycotina</taxon>
        <taxon>Dimargaritomycetes</taxon>
        <taxon>Dimargaritales</taxon>
        <taxon>Dimargaritaceae</taxon>
        <taxon>Dimargaris</taxon>
    </lineage>
</organism>
<dbReference type="OrthoDB" id="546434at2759"/>
<dbReference type="PANTHER" id="PTHR23113">
    <property type="entry name" value="GUANINE NUCLEOTIDE EXCHANGE FACTOR"/>
    <property type="match status" value="1"/>
</dbReference>
<gene>
    <name evidence="6" type="ORF">H4R34_002746</name>
</gene>
<proteinExistence type="predicted"/>
<evidence type="ECO:0000256" key="2">
    <source>
        <dbReference type="PROSITE-ProRule" id="PRU00168"/>
    </source>
</evidence>
<feature type="compositionally biased region" description="Low complexity" evidence="3">
    <location>
        <begin position="739"/>
        <end position="771"/>
    </location>
</feature>
<dbReference type="GO" id="GO:0007265">
    <property type="term" value="P:Ras protein signal transduction"/>
    <property type="evidence" value="ECO:0007669"/>
    <property type="project" value="TreeGrafter"/>
</dbReference>
<dbReference type="GO" id="GO:0005886">
    <property type="term" value="C:plasma membrane"/>
    <property type="evidence" value="ECO:0007669"/>
    <property type="project" value="TreeGrafter"/>
</dbReference>
<dbReference type="Proteomes" id="UP001151582">
    <property type="component" value="Unassembled WGS sequence"/>
</dbReference>
<dbReference type="InterPro" id="IPR036964">
    <property type="entry name" value="RASGEF_cat_dom_sf"/>
</dbReference>
<dbReference type="GO" id="GO:0005085">
    <property type="term" value="F:guanyl-nucleotide exchange factor activity"/>
    <property type="evidence" value="ECO:0007669"/>
    <property type="project" value="UniProtKB-KW"/>
</dbReference>
<protein>
    <recommendedName>
        <fullName evidence="8">Ras GEF</fullName>
    </recommendedName>
</protein>
<feature type="region of interest" description="Disordered" evidence="3">
    <location>
        <begin position="111"/>
        <end position="134"/>
    </location>
</feature>
<dbReference type="Pfam" id="PF00618">
    <property type="entry name" value="RasGEF_N"/>
    <property type="match status" value="1"/>
</dbReference>
<feature type="region of interest" description="Disordered" evidence="3">
    <location>
        <begin position="1"/>
        <end position="93"/>
    </location>
</feature>
<reference evidence="6" key="1">
    <citation type="submission" date="2022-07" db="EMBL/GenBank/DDBJ databases">
        <title>Phylogenomic reconstructions and comparative analyses of Kickxellomycotina fungi.</title>
        <authorList>
            <person name="Reynolds N.K."/>
            <person name="Stajich J.E."/>
            <person name="Barry K."/>
            <person name="Grigoriev I.V."/>
            <person name="Crous P."/>
            <person name="Smith M.E."/>
        </authorList>
    </citation>
    <scope>NUCLEOTIDE SEQUENCE</scope>
    <source>
        <strain evidence="6">RSA 567</strain>
    </source>
</reference>
<feature type="domain" description="Ras-GEF" evidence="4">
    <location>
        <begin position="853"/>
        <end position="1154"/>
    </location>
</feature>
<keyword evidence="1 2" id="KW-0344">Guanine-nucleotide releasing factor</keyword>
<accession>A0A9W8B883</accession>
<feature type="region of interest" description="Disordered" evidence="3">
    <location>
        <begin position="300"/>
        <end position="329"/>
    </location>
</feature>
<feature type="domain" description="N-terminal Ras-GEF" evidence="5">
    <location>
        <begin position="537"/>
        <end position="712"/>
    </location>
</feature>